<organism evidence="2 3">
    <name type="scientific">Coffea canephora</name>
    <name type="common">Robusta coffee</name>
    <dbReference type="NCBI Taxonomy" id="49390"/>
    <lineage>
        <taxon>Eukaryota</taxon>
        <taxon>Viridiplantae</taxon>
        <taxon>Streptophyta</taxon>
        <taxon>Embryophyta</taxon>
        <taxon>Tracheophyta</taxon>
        <taxon>Spermatophyta</taxon>
        <taxon>Magnoliopsida</taxon>
        <taxon>eudicotyledons</taxon>
        <taxon>Gunneridae</taxon>
        <taxon>Pentapetalae</taxon>
        <taxon>asterids</taxon>
        <taxon>lamiids</taxon>
        <taxon>Gentianales</taxon>
        <taxon>Rubiaceae</taxon>
        <taxon>Ixoroideae</taxon>
        <taxon>Gardenieae complex</taxon>
        <taxon>Bertiereae - Coffeeae clade</taxon>
        <taxon>Coffeeae</taxon>
        <taxon>Coffea</taxon>
    </lineage>
</organism>
<sequence length="368" mass="41156">MEFPSIWYFSFWSVVSLVFSTTGIYAFRRAIIPVSDLVEYWIGFVEGWIVLSVSCSATYAFLCRPLLEHDHTLKTSQSNKIFLNFNGGFTTVHTPLTSLAFLAYFTTSGHRWNTANTAMAAAVLVSAVLWLLLGSKPITQGFKNSQAMGNFLTGFAGPLRMYPRHTIFWFFIQALVLSTLSVLQSPSLWDSHLSLILVHASIPSSLLLLASTLKKLEGSSSMAAYAYKHRKILEIILGCLGTAFVQYYFKAKSIPLMLSFLSLAIAWLGNLANVQRCTDFGIFHFLVTASLECAVSLFGLHFHTFLVVAAGIFLMVLKWKIVEVEFVSLRYDGMQESVLKDLKRLEELYGGHDPAIQTQQLEQPNSIV</sequence>
<keyword evidence="1" id="KW-0812">Transmembrane</keyword>
<evidence type="ECO:0000313" key="2">
    <source>
        <dbReference type="EMBL" id="CDP05555.1"/>
    </source>
</evidence>
<feature type="transmembrane region" description="Helical" evidence="1">
    <location>
        <begin position="192"/>
        <end position="211"/>
    </location>
</feature>
<keyword evidence="1" id="KW-1133">Transmembrane helix</keyword>
<feature type="transmembrane region" description="Helical" evidence="1">
    <location>
        <begin position="117"/>
        <end position="133"/>
    </location>
</feature>
<dbReference type="Proteomes" id="UP000295252">
    <property type="component" value="Chromosome III"/>
</dbReference>
<keyword evidence="1" id="KW-0472">Membrane</keyword>
<feature type="transmembrane region" description="Helical" evidence="1">
    <location>
        <begin position="255"/>
        <end position="273"/>
    </location>
</feature>
<dbReference type="EMBL" id="HG739100">
    <property type="protein sequence ID" value="CDP05555.1"/>
    <property type="molecule type" value="Genomic_DNA"/>
</dbReference>
<feature type="transmembrane region" description="Helical" evidence="1">
    <location>
        <begin position="83"/>
        <end position="105"/>
    </location>
</feature>
<dbReference type="Gramene" id="CDP05555">
    <property type="protein sequence ID" value="CDP05555"/>
    <property type="gene ID" value="GSCOC_T00020670001"/>
</dbReference>
<name>A0A068UAG4_COFCA</name>
<evidence type="ECO:0000256" key="1">
    <source>
        <dbReference type="SAM" id="Phobius"/>
    </source>
</evidence>
<reference evidence="3" key="1">
    <citation type="journal article" date="2014" name="Science">
        <title>The coffee genome provides insight into the convergent evolution of caffeine biosynthesis.</title>
        <authorList>
            <person name="Denoeud F."/>
            <person name="Carretero-Paulet L."/>
            <person name="Dereeper A."/>
            <person name="Droc G."/>
            <person name="Guyot R."/>
            <person name="Pietrella M."/>
            <person name="Zheng C."/>
            <person name="Alberti A."/>
            <person name="Anthony F."/>
            <person name="Aprea G."/>
            <person name="Aury J.M."/>
            <person name="Bento P."/>
            <person name="Bernard M."/>
            <person name="Bocs S."/>
            <person name="Campa C."/>
            <person name="Cenci A."/>
            <person name="Combes M.C."/>
            <person name="Crouzillat D."/>
            <person name="Da Silva C."/>
            <person name="Daddiego L."/>
            <person name="De Bellis F."/>
            <person name="Dussert S."/>
            <person name="Garsmeur O."/>
            <person name="Gayraud T."/>
            <person name="Guignon V."/>
            <person name="Jahn K."/>
            <person name="Jamilloux V."/>
            <person name="Joet T."/>
            <person name="Labadie K."/>
            <person name="Lan T."/>
            <person name="Leclercq J."/>
            <person name="Lepelley M."/>
            <person name="Leroy T."/>
            <person name="Li L.T."/>
            <person name="Librado P."/>
            <person name="Lopez L."/>
            <person name="Munoz A."/>
            <person name="Noel B."/>
            <person name="Pallavicini A."/>
            <person name="Perrotta G."/>
            <person name="Poncet V."/>
            <person name="Pot D."/>
            <person name="Priyono X."/>
            <person name="Rigoreau M."/>
            <person name="Rouard M."/>
            <person name="Rozas J."/>
            <person name="Tranchant-Dubreuil C."/>
            <person name="VanBuren R."/>
            <person name="Zhang Q."/>
            <person name="Andrade A.C."/>
            <person name="Argout X."/>
            <person name="Bertrand B."/>
            <person name="de Kochko A."/>
            <person name="Graziosi G."/>
            <person name="Henry R.J."/>
            <person name="Jayarama X."/>
            <person name="Ming R."/>
            <person name="Nagai C."/>
            <person name="Rounsley S."/>
            <person name="Sankoff D."/>
            <person name="Giuliano G."/>
            <person name="Albert V.A."/>
            <person name="Wincker P."/>
            <person name="Lashermes P."/>
        </authorList>
    </citation>
    <scope>NUCLEOTIDE SEQUENCE [LARGE SCALE GENOMIC DNA]</scope>
    <source>
        <strain evidence="3">cv. DH200-94</strain>
    </source>
</reference>
<feature type="transmembrane region" description="Helical" evidence="1">
    <location>
        <begin position="232"/>
        <end position="249"/>
    </location>
</feature>
<gene>
    <name evidence="2" type="ORF">GSCOC_T00020670001</name>
</gene>
<dbReference type="OrthoDB" id="1693398at2759"/>
<feature type="transmembrane region" description="Helical" evidence="1">
    <location>
        <begin position="40"/>
        <end position="62"/>
    </location>
</feature>
<feature type="transmembrane region" description="Helical" evidence="1">
    <location>
        <begin position="304"/>
        <end position="321"/>
    </location>
</feature>
<dbReference type="InParanoid" id="A0A068UAG4"/>
<proteinExistence type="predicted"/>
<evidence type="ECO:0000313" key="3">
    <source>
        <dbReference type="Proteomes" id="UP000295252"/>
    </source>
</evidence>
<feature type="transmembrane region" description="Helical" evidence="1">
    <location>
        <begin position="7"/>
        <end position="28"/>
    </location>
</feature>
<protein>
    <submittedName>
        <fullName evidence="2">Uncharacterized protein</fullName>
    </submittedName>
</protein>
<accession>A0A068UAG4</accession>
<feature type="transmembrane region" description="Helical" evidence="1">
    <location>
        <begin position="167"/>
        <end position="186"/>
    </location>
</feature>
<keyword evidence="3" id="KW-1185">Reference proteome</keyword>
<dbReference type="AlphaFoldDB" id="A0A068UAG4"/>